<dbReference type="AlphaFoldDB" id="A0A830GRV7"/>
<keyword evidence="7" id="KW-0472">Membrane</keyword>
<accession>A0A830GRV7</accession>
<dbReference type="Proteomes" id="UP000605784">
    <property type="component" value="Unassembled WGS sequence"/>
</dbReference>
<dbReference type="InterPro" id="IPR036890">
    <property type="entry name" value="HATPase_C_sf"/>
</dbReference>
<feature type="domain" description="Histidine kinase" evidence="8">
    <location>
        <begin position="351"/>
        <end position="554"/>
    </location>
</feature>
<keyword evidence="3" id="KW-0808">Transferase</keyword>
<dbReference type="InterPro" id="IPR003594">
    <property type="entry name" value="HATPase_dom"/>
</dbReference>
<dbReference type="InterPro" id="IPR000014">
    <property type="entry name" value="PAS"/>
</dbReference>
<reference evidence="9" key="1">
    <citation type="journal article" date="2014" name="Int. J. Syst. Evol. Microbiol.">
        <title>Complete genome sequence of Corynebacterium casei LMG S-19264T (=DSM 44701T), isolated from a smear-ripened cheese.</title>
        <authorList>
            <consortium name="US DOE Joint Genome Institute (JGI-PGF)"/>
            <person name="Walter F."/>
            <person name="Albersmeier A."/>
            <person name="Kalinowski J."/>
            <person name="Ruckert C."/>
        </authorList>
    </citation>
    <scope>NUCLEOTIDE SEQUENCE</scope>
    <source>
        <strain evidence="9">JCM 17820</strain>
    </source>
</reference>
<keyword evidence="7" id="KW-0812">Transmembrane</keyword>
<name>A0A830GRV7_9EURY</name>
<keyword evidence="5 9" id="KW-0418">Kinase</keyword>
<dbReference type="SMART" id="SM00387">
    <property type="entry name" value="HATPase_c"/>
    <property type="match status" value="1"/>
</dbReference>
<feature type="transmembrane region" description="Helical" evidence="7">
    <location>
        <begin position="68"/>
        <end position="90"/>
    </location>
</feature>
<dbReference type="EMBL" id="BMOU01000007">
    <property type="protein sequence ID" value="GGO02872.1"/>
    <property type="molecule type" value="Genomic_DNA"/>
</dbReference>
<dbReference type="SUPFAM" id="SSF55785">
    <property type="entry name" value="PYP-like sensor domain (PAS domain)"/>
    <property type="match status" value="1"/>
</dbReference>
<keyword evidence="6" id="KW-0067">ATP-binding</keyword>
<dbReference type="GO" id="GO:0005524">
    <property type="term" value="F:ATP binding"/>
    <property type="evidence" value="ECO:0007669"/>
    <property type="project" value="UniProtKB-KW"/>
</dbReference>
<evidence type="ECO:0000256" key="1">
    <source>
        <dbReference type="ARBA" id="ARBA00000085"/>
    </source>
</evidence>
<dbReference type="SUPFAM" id="SSF55874">
    <property type="entry name" value="ATPase domain of HSP90 chaperone/DNA topoisomerase II/histidine kinase"/>
    <property type="match status" value="1"/>
</dbReference>
<dbReference type="Gene3D" id="3.30.450.20">
    <property type="entry name" value="PAS domain"/>
    <property type="match status" value="1"/>
</dbReference>
<dbReference type="InterPro" id="IPR050980">
    <property type="entry name" value="2C_sensor_his_kinase"/>
</dbReference>
<dbReference type="PANTHER" id="PTHR44936:SF10">
    <property type="entry name" value="SENSOR PROTEIN RSTB"/>
    <property type="match status" value="1"/>
</dbReference>
<feature type="transmembrane region" description="Helical" evidence="7">
    <location>
        <begin position="181"/>
        <end position="201"/>
    </location>
</feature>
<feature type="transmembrane region" description="Helical" evidence="7">
    <location>
        <begin position="102"/>
        <end position="120"/>
    </location>
</feature>
<organism evidence="9 10">
    <name type="scientific">Haloarcula pellucida</name>
    <dbReference type="NCBI Taxonomy" id="1427151"/>
    <lineage>
        <taxon>Archaea</taxon>
        <taxon>Methanobacteriati</taxon>
        <taxon>Methanobacteriota</taxon>
        <taxon>Stenosarchaea group</taxon>
        <taxon>Halobacteria</taxon>
        <taxon>Halobacteriales</taxon>
        <taxon>Haloarculaceae</taxon>
        <taxon>Haloarcula</taxon>
    </lineage>
</organism>
<evidence type="ECO:0000313" key="9">
    <source>
        <dbReference type="EMBL" id="GGO02872.1"/>
    </source>
</evidence>
<feature type="transmembrane region" description="Helical" evidence="7">
    <location>
        <begin position="150"/>
        <end position="169"/>
    </location>
</feature>
<dbReference type="InterPro" id="IPR005467">
    <property type="entry name" value="His_kinase_dom"/>
</dbReference>
<dbReference type="Gene3D" id="3.30.565.10">
    <property type="entry name" value="Histidine kinase-like ATPase, C-terminal domain"/>
    <property type="match status" value="1"/>
</dbReference>
<dbReference type="PROSITE" id="PS50109">
    <property type="entry name" value="HIS_KIN"/>
    <property type="match status" value="1"/>
</dbReference>
<dbReference type="Pfam" id="PF13188">
    <property type="entry name" value="PAS_8"/>
    <property type="match status" value="1"/>
</dbReference>
<keyword evidence="7" id="KW-1133">Transmembrane helix</keyword>
<feature type="transmembrane region" description="Helical" evidence="7">
    <location>
        <begin position="41"/>
        <end position="62"/>
    </location>
</feature>
<evidence type="ECO:0000256" key="3">
    <source>
        <dbReference type="ARBA" id="ARBA00022679"/>
    </source>
</evidence>
<sequence length="558" mass="61581">MTVTSPVELVLVVFFTVSGLSLVALTVYLRTYPHGIRGVRSFTALLALTAVWSFAAAAKIVLPTAVERVLVALELPLGVLFVLVFFVFAAQYTGRDWHRRPLFIAYVVVVLMGLVLGILTNPLHHLFWEGIDLSTAVFPHLVHRGLGPLYFLYVFLSYGLYCVAVYALLGIHLRSRYSTESVLLVAFGSALPLFINVVSVLDSAPIPGLDYTPIGLALFGIATTWSIQLDFFDIVPLARDTAVEQSSEGMVILDAERRIRDFNPTASELLPSLASHQNESIERIVENADEWFEDGDGGRTEFAPQTDEDRYLSVQTSAITDGPHHLGWTVVLSDITDQQRRQRHLHLVSRVLRHNMANRINTIMGHAEVLEEYVDERGRPHLQAIDDSAGSIMETSAKLRTIQRIVTSERARERTNISTTVEAIVARYSAKYPAATVTASCPDEVFVRSTVGLQAALENLVENGIEHDPDPSPSVTITVTVDADTVHVTVTDEGPGIPDTERRILEEGETPLQHSSGVGLWLVYCFVEQSGHDLTFELRPEGGSEVSFSLDRALPELS</sequence>
<comment type="caution">
    <text evidence="9">The sequence shown here is derived from an EMBL/GenBank/DDBJ whole genome shotgun (WGS) entry which is preliminary data.</text>
</comment>
<dbReference type="PANTHER" id="PTHR44936">
    <property type="entry name" value="SENSOR PROTEIN CREC"/>
    <property type="match status" value="1"/>
</dbReference>
<dbReference type="GO" id="GO:0004673">
    <property type="term" value="F:protein histidine kinase activity"/>
    <property type="evidence" value="ECO:0007669"/>
    <property type="project" value="UniProtKB-EC"/>
</dbReference>
<keyword evidence="10" id="KW-1185">Reference proteome</keyword>
<comment type="catalytic activity">
    <reaction evidence="1">
        <text>ATP + protein L-histidine = ADP + protein N-phospho-L-histidine.</text>
        <dbReference type="EC" id="2.7.13.3"/>
    </reaction>
</comment>
<dbReference type="InterPro" id="IPR035965">
    <property type="entry name" value="PAS-like_dom_sf"/>
</dbReference>
<evidence type="ECO:0000256" key="6">
    <source>
        <dbReference type="ARBA" id="ARBA00022840"/>
    </source>
</evidence>
<evidence type="ECO:0000313" key="10">
    <source>
        <dbReference type="Proteomes" id="UP000605784"/>
    </source>
</evidence>
<reference evidence="9" key="2">
    <citation type="submission" date="2020-09" db="EMBL/GenBank/DDBJ databases">
        <authorList>
            <person name="Sun Q."/>
            <person name="Ohkuma M."/>
        </authorList>
    </citation>
    <scope>NUCLEOTIDE SEQUENCE</scope>
    <source>
        <strain evidence="9">JCM 17820</strain>
    </source>
</reference>
<keyword evidence="4" id="KW-0547">Nucleotide-binding</keyword>
<dbReference type="InterPro" id="IPR031621">
    <property type="entry name" value="HisKA_7TM"/>
</dbReference>
<gene>
    <name evidence="9" type="ORF">GCM10009030_37890</name>
</gene>
<dbReference type="Pfam" id="PF16927">
    <property type="entry name" value="HisKA_7TM"/>
    <property type="match status" value="1"/>
</dbReference>
<evidence type="ECO:0000259" key="8">
    <source>
        <dbReference type="PROSITE" id="PS50109"/>
    </source>
</evidence>
<evidence type="ECO:0000256" key="2">
    <source>
        <dbReference type="ARBA" id="ARBA00012438"/>
    </source>
</evidence>
<evidence type="ECO:0000256" key="5">
    <source>
        <dbReference type="ARBA" id="ARBA00022777"/>
    </source>
</evidence>
<evidence type="ECO:0000256" key="4">
    <source>
        <dbReference type="ARBA" id="ARBA00022741"/>
    </source>
</evidence>
<dbReference type="EC" id="2.7.13.3" evidence="2"/>
<proteinExistence type="predicted"/>
<dbReference type="Pfam" id="PF02518">
    <property type="entry name" value="HATPase_c"/>
    <property type="match status" value="1"/>
</dbReference>
<evidence type="ECO:0000256" key="7">
    <source>
        <dbReference type="SAM" id="Phobius"/>
    </source>
</evidence>
<protein>
    <recommendedName>
        <fullName evidence="2">histidine kinase</fullName>
        <ecNumber evidence="2">2.7.13.3</ecNumber>
    </recommendedName>
</protein>
<feature type="transmembrane region" description="Helical" evidence="7">
    <location>
        <begin position="6"/>
        <end position="29"/>
    </location>
</feature>
<dbReference type="RefSeq" id="WP_189001752.1">
    <property type="nucleotide sequence ID" value="NZ_BMOU01000007.1"/>
</dbReference>